<dbReference type="SUPFAM" id="SSF54211">
    <property type="entry name" value="Ribosomal protein S5 domain 2-like"/>
    <property type="match status" value="1"/>
</dbReference>
<dbReference type="InterPro" id="IPR050080">
    <property type="entry name" value="RNase_PH"/>
</dbReference>
<evidence type="ECO:0000313" key="8">
    <source>
        <dbReference type="EMBL" id="GJQ12100.1"/>
    </source>
</evidence>
<dbReference type="GO" id="GO:0005730">
    <property type="term" value="C:nucleolus"/>
    <property type="evidence" value="ECO:0007669"/>
    <property type="project" value="UniProtKB-SubCell"/>
</dbReference>
<comment type="subcellular location">
    <subcellularLocation>
        <location evidence="1">Cytoplasm</location>
    </subcellularLocation>
    <subcellularLocation>
        <location evidence="2">Nucleus</location>
        <location evidence="2">Nucleolus</location>
    </subcellularLocation>
</comment>
<organism evidence="8 9">
    <name type="scientific">Galdieria partita</name>
    <dbReference type="NCBI Taxonomy" id="83374"/>
    <lineage>
        <taxon>Eukaryota</taxon>
        <taxon>Rhodophyta</taxon>
        <taxon>Bangiophyceae</taxon>
        <taxon>Galdieriales</taxon>
        <taxon>Galdieriaceae</taxon>
        <taxon>Galdieria</taxon>
    </lineage>
</organism>
<dbReference type="InterPro" id="IPR020568">
    <property type="entry name" value="Ribosomal_Su5_D2-typ_SF"/>
</dbReference>
<dbReference type="GO" id="GO:0003723">
    <property type="term" value="F:RNA binding"/>
    <property type="evidence" value="ECO:0007669"/>
    <property type="project" value="TreeGrafter"/>
</dbReference>
<evidence type="ECO:0000259" key="7">
    <source>
        <dbReference type="Pfam" id="PF03725"/>
    </source>
</evidence>
<keyword evidence="5" id="KW-0271">Exosome</keyword>
<dbReference type="InterPro" id="IPR001247">
    <property type="entry name" value="ExoRNase_PH_dom1"/>
</dbReference>
<dbReference type="Proteomes" id="UP001061958">
    <property type="component" value="Unassembled WGS sequence"/>
</dbReference>
<dbReference type="GO" id="GO:0016075">
    <property type="term" value="P:rRNA catabolic process"/>
    <property type="evidence" value="ECO:0007669"/>
    <property type="project" value="TreeGrafter"/>
</dbReference>
<dbReference type="InterPro" id="IPR036345">
    <property type="entry name" value="ExoRNase_PH_dom2_sf"/>
</dbReference>
<evidence type="ECO:0000313" key="9">
    <source>
        <dbReference type="Proteomes" id="UP001061958"/>
    </source>
</evidence>
<dbReference type="PANTHER" id="PTHR11953">
    <property type="entry name" value="EXOSOME COMPLEX COMPONENT"/>
    <property type="match status" value="1"/>
</dbReference>
<feature type="domain" description="Exoribonuclease phosphorolytic" evidence="7">
    <location>
        <begin position="152"/>
        <end position="216"/>
    </location>
</feature>
<keyword evidence="4" id="KW-0963">Cytoplasm</keyword>
<proteinExistence type="inferred from homology"/>
<dbReference type="SUPFAM" id="SSF55666">
    <property type="entry name" value="Ribonuclease PH domain 2-like"/>
    <property type="match status" value="1"/>
</dbReference>
<accession>A0A9C7UQZ7</accession>
<dbReference type="GO" id="GO:0000177">
    <property type="term" value="C:cytoplasmic exosome (RNase complex)"/>
    <property type="evidence" value="ECO:0007669"/>
    <property type="project" value="TreeGrafter"/>
</dbReference>
<keyword evidence="9" id="KW-1185">Reference proteome</keyword>
<comment type="similarity">
    <text evidence="3">Belongs to the RNase PH family.</text>
</comment>
<dbReference type="EMBL" id="BQMJ01000030">
    <property type="protein sequence ID" value="GJQ12100.1"/>
    <property type="molecule type" value="Genomic_DNA"/>
</dbReference>
<comment type="caution">
    <text evidence="8">The sequence shown here is derived from an EMBL/GenBank/DDBJ whole genome shotgun (WGS) entry which is preliminary data.</text>
</comment>
<dbReference type="Pfam" id="PF03725">
    <property type="entry name" value="RNase_PH_C"/>
    <property type="match status" value="1"/>
</dbReference>
<evidence type="ECO:0000256" key="1">
    <source>
        <dbReference type="ARBA" id="ARBA00004496"/>
    </source>
</evidence>
<dbReference type="GO" id="GO:0071051">
    <property type="term" value="P:poly(A)-dependent snoRNA 3'-end processing"/>
    <property type="evidence" value="ECO:0007669"/>
    <property type="project" value="TreeGrafter"/>
</dbReference>
<evidence type="ECO:0000259" key="6">
    <source>
        <dbReference type="Pfam" id="PF01138"/>
    </source>
</evidence>
<dbReference type="InterPro" id="IPR027408">
    <property type="entry name" value="PNPase/RNase_PH_dom_sf"/>
</dbReference>
<dbReference type="Pfam" id="PF01138">
    <property type="entry name" value="RNase_PH"/>
    <property type="match status" value="1"/>
</dbReference>
<evidence type="ECO:0000256" key="2">
    <source>
        <dbReference type="ARBA" id="ARBA00004604"/>
    </source>
</evidence>
<protein>
    <recommendedName>
        <fullName evidence="10">Exosome complex component RRP41</fullName>
    </recommendedName>
</protein>
<evidence type="ECO:0000256" key="4">
    <source>
        <dbReference type="ARBA" id="ARBA00022490"/>
    </source>
</evidence>
<name>A0A9C7UQZ7_9RHOD</name>
<dbReference type="Gene3D" id="3.30.230.70">
    <property type="entry name" value="GHMP Kinase, N-terminal domain"/>
    <property type="match status" value="1"/>
</dbReference>
<reference evidence="8" key="1">
    <citation type="journal article" date="2022" name="Proc. Natl. Acad. Sci. U.S.A.">
        <title>Life cycle and functional genomics of the unicellular red alga Galdieria for elucidating algal and plant evolution and industrial use.</title>
        <authorList>
            <person name="Hirooka S."/>
            <person name="Itabashi T."/>
            <person name="Ichinose T.M."/>
            <person name="Onuma R."/>
            <person name="Fujiwara T."/>
            <person name="Yamashita S."/>
            <person name="Jong L.W."/>
            <person name="Tomita R."/>
            <person name="Iwane A.H."/>
            <person name="Miyagishima S.Y."/>
        </authorList>
    </citation>
    <scope>NUCLEOTIDE SEQUENCE</scope>
    <source>
        <strain evidence="8">NBRC 102759</strain>
    </source>
</reference>
<evidence type="ECO:0000256" key="5">
    <source>
        <dbReference type="ARBA" id="ARBA00022835"/>
    </source>
</evidence>
<feature type="domain" description="Exoribonuclease phosphorolytic" evidence="6">
    <location>
        <begin position="21"/>
        <end position="149"/>
    </location>
</feature>
<dbReference type="GO" id="GO:0034475">
    <property type="term" value="P:U4 snRNA 3'-end processing"/>
    <property type="evidence" value="ECO:0007669"/>
    <property type="project" value="TreeGrafter"/>
</dbReference>
<dbReference type="AlphaFoldDB" id="A0A9C7UQZ7"/>
<dbReference type="PANTHER" id="PTHR11953:SF0">
    <property type="entry name" value="EXOSOME COMPLEX COMPONENT RRP41"/>
    <property type="match status" value="1"/>
</dbReference>
<dbReference type="GO" id="GO:0000176">
    <property type="term" value="C:nuclear exosome (RNase complex)"/>
    <property type="evidence" value="ECO:0007669"/>
    <property type="project" value="TreeGrafter"/>
</dbReference>
<reference evidence="8" key="2">
    <citation type="submission" date="2022-01" db="EMBL/GenBank/DDBJ databases">
        <authorList>
            <person name="Hirooka S."/>
            <person name="Miyagishima S.Y."/>
        </authorList>
    </citation>
    <scope>NUCLEOTIDE SEQUENCE</scope>
    <source>
        <strain evidence="8">NBRC 102759</strain>
    </source>
</reference>
<evidence type="ECO:0000256" key="3">
    <source>
        <dbReference type="ARBA" id="ARBA00006678"/>
    </source>
</evidence>
<evidence type="ECO:0008006" key="10">
    <source>
        <dbReference type="Google" id="ProtNLM"/>
    </source>
</evidence>
<sequence>MPREELISPDGLRTDGRRPLEVRKITCRMGILPRADGSCHLEMGNTIVLATVYGPRELSLRPSSSGIIRCEYSMATFASTDRRRRGKKSDRNSVEIASSIKKTFESVLLTDLFPNSRVDIFIQVLQADGGERSAAINAVSIAMVNAGIPMKDLIVSCSAGYMENTTVMDLNNIETIVREPQLTIAIYAHSEKVAMAHLESKASFEIFENLMAVAKNGCMQVFDVLHSSIEKYSLRLVASRDSISTMGSRA</sequence>
<dbReference type="CDD" id="cd11370">
    <property type="entry name" value="RNase_PH_RRP41"/>
    <property type="match status" value="1"/>
</dbReference>
<dbReference type="InterPro" id="IPR015847">
    <property type="entry name" value="ExoRNase_PH_dom2"/>
</dbReference>
<dbReference type="FunFam" id="3.30.230.70:FF:000004">
    <property type="entry name" value="Exosome complex component Rrp41"/>
    <property type="match status" value="1"/>
</dbReference>
<gene>
    <name evidence="8" type="ORF">GpartN1_g3891.t1</name>
</gene>
<dbReference type="OrthoDB" id="1376at2759"/>
<dbReference type="GO" id="GO:0071028">
    <property type="term" value="P:nuclear mRNA surveillance"/>
    <property type="evidence" value="ECO:0007669"/>
    <property type="project" value="TreeGrafter"/>
</dbReference>